<sequence length="297" mass="32940">MASCWARCCATPTASPPLHGRQQQPPPPRRLPPALPLLLSQRTFRSIPGGERLRFMLVPGNLGRCYGCFDDWLLFLLRPPYERNHRTCFLVNPISRATITTIPLCFDDGRPMAAFPMTKIIVCSPDLVASIIGHNSSVAFYRSGAASWSACATDPSNRGWYVDIALYRGRLYALNGKEQLFAHELRGGGVVEPPEQLASRAVRRVVGAQPPPAARRDTALPRRVVWEDADAFLMILLLADLVEGVKMKVFEADLENGRWLEVDDLNGQALFVSPGSSKALRLSGTSQMFAFIFRDMI</sequence>
<feature type="domain" description="KIB1-4 beta-propeller" evidence="1">
    <location>
        <begin position="61"/>
        <end position="283"/>
    </location>
</feature>
<dbReference type="Pfam" id="PF03478">
    <property type="entry name" value="Beta-prop_KIB1-4"/>
    <property type="match status" value="1"/>
</dbReference>
<gene>
    <name evidence="2" type="ORF">SEVIR_3G358700v2</name>
</gene>
<reference evidence="2" key="1">
    <citation type="submission" date="2019-03" db="EMBL/GenBank/DDBJ databases">
        <title>WGS assembly of Setaria viridis.</title>
        <authorList>
            <person name="Huang P."/>
            <person name="Jenkins J."/>
            <person name="Grimwood J."/>
            <person name="Barry K."/>
            <person name="Healey A."/>
            <person name="Mamidi S."/>
            <person name="Sreedasyam A."/>
            <person name="Shu S."/>
            <person name="Feldman M."/>
            <person name="Wu J."/>
            <person name="Yu Y."/>
            <person name="Chen C."/>
            <person name="Johnson J."/>
            <person name="Rokhsar D."/>
            <person name="Baxter I."/>
            <person name="Schmutz J."/>
            <person name="Brutnell T."/>
            <person name="Kellogg E."/>
        </authorList>
    </citation>
    <scope>NUCLEOTIDE SEQUENCE [LARGE SCALE GENOMIC DNA]</scope>
</reference>
<protein>
    <recommendedName>
        <fullName evidence="1">KIB1-4 beta-propeller domain-containing protein</fullName>
    </recommendedName>
</protein>
<evidence type="ECO:0000259" key="1">
    <source>
        <dbReference type="Pfam" id="PF03478"/>
    </source>
</evidence>
<keyword evidence="3" id="KW-1185">Reference proteome</keyword>
<evidence type="ECO:0000313" key="3">
    <source>
        <dbReference type="Proteomes" id="UP000298652"/>
    </source>
</evidence>
<proteinExistence type="predicted"/>
<dbReference type="Proteomes" id="UP000298652">
    <property type="component" value="Chromosome 3"/>
</dbReference>
<dbReference type="Gramene" id="TKW28882">
    <property type="protein sequence ID" value="TKW28882"/>
    <property type="gene ID" value="SEVIR_3G358700v2"/>
</dbReference>
<dbReference type="EMBL" id="CM016554">
    <property type="protein sequence ID" value="TKW28882.1"/>
    <property type="molecule type" value="Genomic_DNA"/>
</dbReference>
<accession>A0A4U6VJ13</accession>
<dbReference type="PANTHER" id="PTHR33110">
    <property type="entry name" value="F-BOX/KELCH-REPEAT PROTEIN-RELATED"/>
    <property type="match status" value="1"/>
</dbReference>
<evidence type="ECO:0000313" key="2">
    <source>
        <dbReference type="EMBL" id="TKW28882.1"/>
    </source>
</evidence>
<dbReference type="OMA" id="WITASPC"/>
<dbReference type="InterPro" id="IPR005174">
    <property type="entry name" value="KIB1-4_b-propeller"/>
</dbReference>
<name>A0A4U6VJ13_SETVI</name>
<organism evidence="2 3">
    <name type="scientific">Setaria viridis</name>
    <name type="common">Green bristlegrass</name>
    <name type="synonym">Setaria italica subsp. viridis</name>
    <dbReference type="NCBI Taxonomy" id="4556"/>
    <lineage>
        <taxon>Eukaryota</taxon>
        <taxon>Viridiplantae</taxon>
        <taxon>Streptophyta</taxon>
        <taxon>Embryophyta</taxon>
        <taxon>Tracheophyta</taxon>
        <taxon>Spermatophyta</taxon>
        <taxon>Magnoliopsida</taxon>
        <taxon>Liliopsida</taxon>
        <taxon>Poales</taxon>
        <taxon>Poaceae</taxon>
        <taxon>PACMAD clade</taxon>
        <taxon>Panicoideae</taxon>
        <taxon>Panicodae</taxon>
        <taxon>Paniceae</taxon>
        <taxon>Cenchrinae</taxon>
        <taxon>Setaria</taxon>
    </lineage>
</organism>
<dbReference type="PANTHER" id="PTHR33110:SF108">
    <property type="entry name" value="OS11G0154200 PROTEIN"/>
    <property type="match status" value="1"/>
</dbReference>
<dbReference type="AlphaFoldDB" id="A0A4U6VJ13"/>